<dbReference type="InterPro" id="IPR025886">
    <property type="entry name" value="PP2-like"/>
</dbReference>
<dbReference type="EMBL" id="JADCNL010000006">
    <property type="protein sequence ID" value="KAG0477364.1"/>
    <property type="molecule type" value="Genomic_DNA"/>
</dbReference>
<accession>A0A835QRG5</accession>
<proteinExistence type="predicted"/>
<dbReference type="Proteomes" id="UP000636800">
    <property type="component" value="Chromosome 6"/>
</dbReference>
<dbReference type="OrthoDB" id="10266662at2759"/>
<evidence type="ECO:0000313" key="2">
    <source>
        <dbReference type="EMBL" id="KAG0477364.1"/>
    </source>
</evidence>
<dbReference type="PANTHER" id="PTHR48478">
    <property type="entry name" value="LECTIN-LIKE"/>
    <property type="match status" value="1"/>
</dbReference>
<dbReference type="AlphaFoldDB" id="A0A835QRG5"/>
<sequence length="247" mass="28668">MGQICSQNLAFGTSKTKKEQTKPGYSTVASGSETKTDLIKEEGKKKPHRYDDILKEADSIPKTSLEEIIKDGIFLKNRRKRFWLEDKTGYNCFILYARELEIIWGEDLRYWNWFYIKENSDVEIEVARLIAVCWLEVRGIFDTSYLNPDVTYEVKFLVMMENGHGWNVPIKLNLKLPDGSVQQHEEVLNEKQISQWFELKAGEFSASKEKAGEIEFSLCEVEERNWKSGLVVKGVVIRPKNSTRQTN</sequence>
<organism evidence="2 3">
    <name type="scientific">Vanilla planifolia</name>
    <name type="common">Vanilla</name>
    <dbReference type="NCBI Taxonomy" id="51239"/>
    <lineage>
        <taxon>Eukaryota</taxon>
        <taxon>Viridiplantae</taxon>
        <taxon>Streptophyta</taxon>
        <taxon>Embryophyta</taxon>
        <taxon>Tracheophyta</taxon>
        <taxon>Spermatophyta</taxon>
        <taxon>Magnoliopsida</taxon>
        <taxon>Liliopsida</taxon>
        <taxon>Asparagales</taxon>
        <taxon>Orchidaceae</taxon>
        <taxon>Vanilloideae</taxon>
        <taxon>Vanilleae</taxon>
        <taxon>Vanilla</taxon>
    </lineage>
</organism>
<keyword evidence="3" id="KW-1185">Reference proteome</keyword>
<feature type="compositionally biased region" description="Basic and acidic residues" evidence="1">
    <location>
        <begin position="34"/>
        <end position="43"/>
    </location>
</feature>
<evidence type="ECO:0000256" key="1">
    <source>
        <dbReference type="SAM" id="MobiDB-lite"/>
    </source>
</evidence>
<dbReference type="PANTHER" id="PTHR48478:SF1">
    <property type="entry name" value="LECTIN-LIKE"/>
    <property type="match status" value="1"/>
</dbReference>
<dbReference type="InterPro" id="IPR052147">
    <property type="entry name" value="PP2-like/Lectin"/>
</dbReference>
<name>A0A835QRG5_VANPL</name>
<reference evidence="2 3" key="1">
    <citation type="journal article" date="2020" name="Nat. Food">
        <title>A phased Vanilla planifolia genome enables genetic improvement of flavour and production.</title>
        <authorList>
            <person name="Hasing T."/>
            <person name="Tang H."/>
            <person name="Brym M."/>
            <person name="Khazi F."/>
            <person name="Huang T."/>
            <person name="Chambers A.H."/>
        </authorList>
    </citation>
    <scope>NUCLEOTIDE SEQUENCE [LARGE SCALE GENOMIC DNA]</scope>
    <source>
        <tissue evidence="2">Leaf</tissue>
    </source>
</reference>
<gene>
    <name evidence="2" type="ORF">HPP92_014205</name>
</gene>
<feature type="region of interest" description="Disordered" evidence="1">
    <location>
        <begin position="16"/>
        <end position="43"/>
    </location>
</feature>
<dbReference type="Pfam" id="PF14299">
    <property type="entry name" value="PP2"/>
    <property type="match status" value="1"/>
</dbReference>
<dbReference type="GO" id="GO:0030246">
    <property type="term" value="F:carbohydrate binding"/>
    <property type="evidence" value="ECO:0007669"/>
    <property type="project" value="InterPro"/>
</dbReference>
<feature type="compositionally biased region" description="Polar residues" evidence="1">
    <location>
        <begin position="23"/>
        <end position="33"/>
    </location>
</feature>
<evidence type="ECO:0000313" key="3">
    <source>
        <dbReference type="Proteomes" id="UP000636800"/>
    </source>
</evidence>
<protein>
    <submittedName>
        <fullName evidence="2">Uncharacterized protein</fullName>
    </submittedName>
</protein>
<comment type="caution">
    <text evidence="2">The sequence shown here is derived from an EMBL/GenBank/DDBJ whole genome shotgun (WGS) entry which is preliminary data.</text>
</comment>